<dbReference type="EMBL" id="CM037623">
    <property type="protein sequence ID" value="KAH7988271.1"/>
    <property type="molecule type" value="Genomic_DNA"/>
</dbReference>
<accession>A0ACB8E710</accession>
<evidence type="ECO:0000313" key="2">
    <source>
        <dbReference type="Proteomes" id="UP000827872"/>
    </source>
</evidence>
<gene>
    <name evidence="1" type="ORF">K3G42_012440</name>
</gene>
<evidence type="ECO:0000313" key="1">
    <source>
        <dbReference type="EMBL" id="KAH7988271.1"/>
    </source>
</evidence>
<name>A0ACB8E710_9SAUR</name>
<comment type="caution">
    <text evidence="1">The sequence shown here is derived from an EMBL/GenBank/DDBJ whole genome shotgun (WGS) entry which is preliminary data.</text>
</comment>
<dbReference type="Proteomes" id="UP000827872">
    <property type="component" value="Linkage Group LG10"/>
</dbReference>
<organism evidence="1 2">
    <name type="scientific">Sphaerodactylus townsendi</name>
    <dbReference type="NCBI Taxonomy" id="933632"/>
    <lineage>
        <taxon>Eukaryota</taxon>
        <taxon>Metazoa</taxon>
        <taxon>Chordata</taxon>
        <taxon>Craniata</taxon>
        <taxon>Vertebrata</taxon>
        <taxon>Euteleostomi</taxon>
        <taxon>Lepidosauria</taxon>
        <taxon>Squamata</taxon>
        <taxon>Bifurcata</taxon>
        <taxon>Gekkota</taxon>
        <taxon>Sphaerodactylidae</taxon>
        <taxon>Sphaerodactylus</taxon>
    </lineage>
</organism>
<proteinExistence type="predicted"/>
<sequence length="777" mass="89135">MKHPEFNPDPLLLTSTPINVTKPRWCPEASLSKNRLHLDKRTTQFLETNPNKILGGPAAHGNVPCRIFSKYQSAGKAEAVALTPRKKAFSAVKNDHELNNSASSLFSPAWVGLEAEARTALGENKGYAGPNISMAFHADEDEHVIKSVSSSFRDMKDDNEKTRHELAHPFEVQKSSTAQNGKDNDSGYLSEQDPTEKVSLSSEDFKSKRTSESEDSVDELHVATVSFKGNNQIATQSQSDTQSKNQNKDFFGKGNMFEKLQLNFSSKTGEDKSLTPEHPEERKKDKQLHLLGTKQEFPNHKVLDSCDIRVGSDSYHKKSELLQITPKESDPLPKKLMDLQSENVDLKKQMKPLTDIIQSLTEQNAKYQKQIKDLHDEKNSIQERLVKSDRDCKECIKEVKNLLKKCKELEEQKITLEEKQDQLYAQNQRMMRNMGNFQKKEQEALENLAALTQEKSDLVEALGTRESQITPLQVECEALEEKVMQLTEEKSLLEKELEEKQKQIQQLKENKEAGLSDMEAVRKMTESLQEEKLNLEKALQESTDSREVLQKELEEAQKERADTEIKLLNECKNTRLEAGVLKTSLSNMEKECDRLSVVVGSMTEDNWILKKELHEYKQEVSEHKATIRKLNERLLLMENETRTLENERDVLHFEVNRLSRNNGSLRDQVTTLFRERYKPRHSPRSKRLDRDPAHPTEIHEEMSSFQHISVKYNSPECGRIAETRRQWEEEAHYKEAWPSHIQQRYSTVSVSCTTSVIRESSLHTAVQMKFGTLCSAT</sequence>
<reference evidence="1" key="1">
    <citation type="submission" date="2021-08" db="EMBL/GenBank/DDBJ databases">
        <title>The first chromosome-level gecko genome reveals the dynamic sex chromosomes of Neotropical dwarf geckos (Sphaerodactylidae: Sphaerodactylus).</title>
        <authorList>
            <person name="Pinto B.J."/>
            <person name="Keating S.E."/>
            <person name="Gamble T."/>
        </authorList>
    </citation>
    <scope>NUCLEOTIDE SEQUENCE</scope>
    <source>
        <strain evidence="1">TG3544</strain>
    </source>
</reference>
<keyword evidence="2" id="KW-1185">Reference proteome</keyword>
<protein>
    <submittedName>
        <fullName evidence="1">Uncharacterized protein</fullName>
    </submittedName>
</protein>